<organism evidence="2 3">
    <name type="scientific">Zunongwangia endophytica</name>
    <dbReference type="NCBI Taxonomy" id="1808945"/>
    <lineage>
        <taxon>Bacteria</taxon>
        <taxon>Pseudomonadati</taxon>
        <taxon>Bacteroidota</taxon>
        <taxon>Flavobacteriia</taxon>
        <taxon>Flavobacteriales</taxon>
        <taxon>Flavobacteriaceae</taxon>
        <taxon>Zunongwangia</taxon>
    </lineage>
</organism>
<evidence type="ECO:0000313" key="3">
    <source>
        <dbReference type="Proteomes" id="UP001595793"/>
    </source>
</evidence>
<evidence type="ECO:0000256" key="1">
    <source>
        <dbReference type="SAM" id="SignalP"/>
    </source>
</evidence>
<keyword evidence="1" id="KW-0732">Signal</keyword>
<dbReference type="RefSeq" id="WP_290236647.1">
    <property type="nucleotide sequence ID" value="NZ_JAUFPZ010000002.1"/>
</dbReference>
<dbReference type="Proteomes" id="UP001595793">
    <property type="component" value="Unassembled WGS sequence"/>
</dbReference>
<sequence>MIRKLSFLILFISATIFAQDNRIQISGGIDVPETDEPDGITIFNESTSRGTISNKIGQFQINAGLNDRLVFSSLQFEQFSVRVTEDMLESGILNVAVNVAVNELPEVNVVKGNLTGSVRVDVNRIKVTPAQLPDTDADRLETPKIATPYSYPIRNQAELSSRTYMVNGLNLINVFKVITGKYGEEETNYRVIPYNELDDEIKEMYSNDFFKETLDLEADQVNAFVFFAADNGLNGQMLSEENDLDIIQFLVEQRQAYQSHLNTDVEKLD</sequence>
<protein>
    <recommendedName>
        <fullName evidence="4">CarboxypepD_reg-like domain-containing protein</fullName>
    </recommendedName>
</protein>
<dbReference type="EMBL" id="JBHSAS010000004">
    <property type="protein sequence ID" value="MFC4026220.1"/>
    <property type="molecule type" value="Genomic_DNA"/>
</dbReference>
<feature type="signal peptide" evidence="1">
    <location>
        <begin position="1"/>
        <end position="18"/>
    </location>
</feature>
<reference evidence="3" key="1">
    <citation type="journal article" date="2019" name="Int. J. Syst. Evol. Microbiol.">
        <title>The Global Catalogue of Microorganisms (GCM) 10K type strain sequencing project: providing services to taxonomists for standard genome sequencing and annotation.</title>
        <authorList>
            <consortium name="The Broad Institute Genomics Platform"/>
            <consortium name="The Broad Institute Genome Sequencing Center for Infectious Disease"/>
            <person name="Wu L."/>
            <person name="Ma J."/>
        </authorList>
    </citation>
    <scope>NUCLEOTIDE SEQUENCE [LARGE SCALE GENOMIC DNA]</scope>
    <source>
        <strain evidence="3">CECT 9128</strain>
    </source>
</reference>
<evidence type="ECO:0008006" key="4">
    <source>
        <dbReference type="Google" id="ProtNLM"/>
    </source>
</evidence>
<proteinExistence type="predicted"/>
<evidence type="ECO:0000313" key="2">
    <source>
        <dbReference type="EMBL" id="MFC4026220.1"/>
    </source>
</evidence>
<name>A0ABV8H2W7_9FLAO</name>
<keyword evidence="3" id="KW-1185">Reference proteome</keyword>
<comment type="caution">
    <text evidence="2">The sequence shown here is derived from an EMBL/GenBank/DDBJ whole genome shotgun (WGS) entry which is preliminary data.</text>
</comment>
<accession>A0ABV8H2W7</accession>
<gene>
    <name evidence="2" type="ORF">ACFOS1_02280</name>
</gene>
<feature type="chain" id="PRO_5046910021" description="CarboxypepD_reg-like domain-containing protein" evidence="1">
    <location>
        <begin position="19"/>
        <end position="269"/>
    </location>
</feature>